<proteinExistence type="predicted"/>
<dbReference type="Proteomes" id="UP000242133">
    <property type="component" value="Unassembled WGS sequence"/>
</dbReference>
<sequence>MLALLPPVDGPAPMLLKQKVTMQARGERFQFLIVSRFDATQARLVALMPTGQQLIALEYDGKQLHQSVAVPVELPGEAILATIQFAFWPEASVRQYYPPELGWTLRLEANRRQLWHYDAHFLDIVQEAGTTRVKNYPGEYQVTIKTLEQKDLEQ</sequence>
<dbReference type="AlphaFoldDB" id="A0A2P8F4K3"/>
<comment type="caution">
    <text evidence="1">The sequence shown here is derived from an EMBL/GenBank/DDBJ whole genome shotgun (WGS) entry which is preliminary data.</text>
</comment>
<reference evidence="1 2" key="1">
    <citation type="submission" date="2018-03" db="EMBL/GenBank/DDBJ databases">
        <title>Genomic Encyclopedia of Archaeal and Bacterial Type Strains, Phase II (KMG-II): from individual species to whole genera.</title>
        <authorList>
            <person name="Goeker M."/>
        </authorList>
    </citation>
    <scope>NUCLEOTIDE SEQUENCE [LARGE SCALE GENOMIC DNA]</scope>
    <source>
        <strain evidence="1 2">DSM 17586</strain>
    </source>
</reference>
<keyword evidence="2" id="KW-1185">Reference proteome</keyword>
<dbReference type="Pfam" id="PF11659">
    <property type="entry name" value="DUF3261"/>
    <property type="match status" value="1"/>
</dbReference>
<accession>A0A2P8F4K3</accession>
<dbReference type="InterPro" id="IPR021675">
    <property type="entry name" value="DUF3261"/>
</dbReference>
<protein>
    <submittedName>
        <fullName evidence="1">Uncharacterized protein DUF3261</fullName>
    </submittedName>
</protein>
<dbReference type="EMBL" id="PYGI01000001">
    <property type="protein sequence ID" value="PSL16645.1"/>
    <property type="molecule type" value="Genomic_DNA"/>
</dbReference>
<name>A0A2P8F4K3_9GAMM</name>
<evidence type="ECO:0000313" key="2">
    <source>
        <dbReference type="Proteomes" id="UP000242133"/>
    </source>
</evidence>
<evidence type="ECO:0000313" key="1">
    <source>
        <dbReference type="EMBL" id="PSL16645.1"/>
    </source>
</evidence>
<gene>
    <name evidence="1" type="ORF">CLV44_10143</name>
</gene>
<organism evidence="1 2">
    <name type="scientific">Marinobacterium halophilum</name>
    <dbReference type="NCBI Taxonomy" id="267374"/>
    <lineage>
        <taxon>Bacteria</taxon>
        <taxon>Pseudomonadati</taxon>
        <taxon>Pseudomonadota</taxon>
        <taxon>Gammaproteobacteria</taxon>
        <taxon>Oceanospirillales</taxon>
        <taxon>Oceanospirillaceae</taxon>
        <taxon>Marinobacterium</taxon>
    </lineage>
</organism>